<proteinExistence type="predicted"/>
<feature type="transmembrane region" description="Helical" evidence="2">
    <location>
        <begin position="598"/>
        <end position="618"/>
    </location>
</feature>
<dbReference type="EMBL" id="JBHMQT010000047">
    <property type="protein sequence ID" value="MFC0865057.1"/>
    <property type="molecule type" value="Genomic_DNA"/>
</dbReference>
<gene>
    <name evidence="4" type="ORF">ACFHYQ_22445</name>
</gene>
<comment type="caution">
    <text evidence="4">The sequence shown here is derived from an EMBL/GenBank/DDBJ whole genome shotgun (WGS) entry which is preliminary data.</text>
</comment>
<feature type="transmembrane region" description="Helical" evidence="2">
    <location>
        <begin position="574"/>
        <end position="591"/>
    </location>
</feature>
<feature type="transmembrane region" description="Helical" evidence="2">
    <location>
        <begin position="549"/>
        <end position="568"/>
    </location>
</feature>
<feature type="transmembrane region" description="Helical" evidence="2">
    <location>
        <begin position="721"/>
        <end position="742"/>
    </location>
</feature>
<feature type="transmembrane region" description="Helical" evidence="2">
    <location>
        <begin position="660"/>
        <end position="677"/>
    </location>
</feature>
<dbReference type="PROSITE" id="PS51257">
    <property type="entry name" value="PROKAR_LIPOPROTEIN"/>
    <property type="match status" value="1"/>
</dbReference>
<dbReference type="InterPro" id="IPR017850">
    <property type="entry name" value="Alkaline_phosphatase_core_sf"/>
</dbReference>
<dbReference type="SUPFAM" id="SSF53649">
    <property type="entry name" value="Alkaline phosphatase-like"/>
    <property type="match status" value="1"/>
</dbReference>
<accession>A0ABV6UA64</accession>
<feature type="transmembrane region" description="Helical" evidence="2">
    <location>
        <begin position="449"/>
        <end position="469"/>
    </location>
</feature>
<evidence type="ECO:0000256" key="1">
    <source>
        <dbReference type="SAM" id="MobiDB-lite"/>
    </source>
</evidence>
<dbReference type="Gene3D" id="3.40.720.10">
    <property type="entry name" value="Alkaline Phosphatase, subunit A"/>
    <property type="match status" value="1"/>
</dbReference>
<protein>
    <submittedName>
        <fullName evidence="4">Uncharacterized protein</fullName>
    </submittedName>
</protein>
<keyword evidence="5" id="KW-1185">Reference proteome</keyword>
<evidence type="ECO:0000256" key="3">
    <source>
        <dbReference type="SAM" id="SignalP"/>
    </source>
</evidence>
<dbReference type="Proteomes" id="UP001589870">
    <property type="component" value="Unassembled WGS sequence"/>
</dbReference>
<feature type="transmembrane region" description="Helical" evidence="2">
    <location>
        <begin position="422"/>
        <end position="443"/>
    </location>
</feature>
<feature type="chain" id="PRO_5045101335" evidence="3">
    <location>
        <begin position="37"/>
        <end position="771"/>
    </location>
</feature>
<sequence>MPANRSTPWRTRRSAAVLVTALLACLVALGFPSAAAAMPAAAEAQMKAHVKAHVKAQMKGQVVVIGVPGLRWGDLDPVNTPTLWDLAARGGTASLSTRAIPPEGYSINCPVAGWLTVSAGQRAGAARPADRHRACGAAPTPVMAGDGSGSATIPNWPELVAFQKSSSYRARIGLLGQAINAAGGKIAAIGPGAALAAADESGKVQKYAETVAELPDLTPYAMIFAEADQITREWLARQGADLPPDVRRNAVAAADRTVRDVLSRVSPGAPTAPETTAAGTTVLVAGLSDADATAHLHVAIAVGGSGPGSYGPEPYGREWLTASSTRQDALVTITDLTATVLRVLGLETPKEAVGKPWRGGGDAPDGTGEAVARLADADLAGQVLRQVREPFFIALVAVQLLFYGLAAVMVRGRRRRLASVQAVAVISGALPISAFLAQLVPWWSFAHPMPALIGTILAFAGLIAGLAFAGPWRGHVLGPLTVVAAVSSLALLVDVMTGSTLQVNAVSGYEPVTGGRFYGFGNMAYAVYSTGTILLLAGVAHVLHRHRRVAVTVCLAYGLLATLADGLPGWGADFGGVPAFVVGVAVFLMLLTGRRVSVARLAIIALAGAGLIGLIAVADWLRPADRRTHLGAFVQQAIDGEGGSVIGRKLAAMLHTLGNLPLTLLSLAALAFLFLVLSRPSRWGASALSQAYGMAPELRAGLFGALTAALVGFLINDSGIAIPAMALTVAVPLTLAASVRALQLAAAAPSPPPTTADRSSTRAGSPAPPAT</sequence>
<keyword evidence="2" id="KW-1133">Transmembrane helix</keyword>
<evidence type="ECO:0000313" key="4">
    <source>
        <dbReference type="EMBL" id="MFC0865057.1"/>
    </source>
</evidence>
<reference evidence="4 5" key="1">
    <citation type="submission" date="2024-09" db="EMBL/GenBank/DDBJ databases">
        <authorList>
            <person name="Sun Q."/>
            <person name="Mori K."/>
        </authorList>
    </citation>
    <scope>NUCLEOTIDE SEQUENCE [LARGE SCALE GENOMIC DNA]</scope>
    <source>
        <strain evidence="4 5">TBRC 1851</strain>
    </source>
</reference>
<name>A0ABV6UA64_9ACTN</name>
<organism evidence="4 5">
    <name type="scientific">Sphaerimonospora cavernae</name>
    <dbReference type="NCBI Taxonomy" id="1740611"/>
    <lineage>
        <taxon>Bacteria</taxon>
        <taxon>Bacillati</taxon>
        <taxon>Actinomycetota</taxon>
        <taxon>Actinomycetes</taxon>
        <taxon>Streptosporangiales</taxon>
        <taxon>Streptosporangiaceae</taxon>
        <taxon>Sphaerimonospora</taxon>
    </lineage>
</organism>
<keyword evidence="2" id="KW-0812">Transmembrane</keyword>
<keyword evidence="3" id="KW-0732">Signal</keyword>
<feature type="transmembrane region" description="Helical" evidence="2">
    <location>
        <begin position="698"/>
        <end position="715"/>
    </location>
</feature>
<keyword evidence="2" id="KW-0472">Membrane</keyword>
<evidence type="ECO:0000313" key="5">
    <source>
        <dbReference type="Proteomes" id="UP001589870"/>
    </source>
</evidence>
<feature type="signal peptide" evidence="3">
    <location>
        <begin position="1"/>
        <end position="36"/>
    </location>
</feature>
<dbReference type="RefSeq" id="WP_394303100.1">
    <property type="nucleotide sequence ID" value="NZ_JBHMQT010000047.1"/>
</dbReference>
<evidence type="ECO:0000256" key="2">
    <source>
        <dbReference type="SAM" id="Phobius"/>
    </source>
</evidence>
<feature type="transmembrane region" description="Helical" evidence="2">
    <location>
        <begin position="517"/>
        <end position="537"/>
    </location>
</feature>
<feature type="region of interest" description="Disordered" evidence="1">
    <location>
        <begin position="748"/>
        <end position="771"/>
    </location>
</feature>
<feature type="transmembrane region" description="Helical" evidence="2">
    <location>
        <begin position="391"/>
        <end position="410"/>
    </location>
</feature>
<feature type="transmembrane region" description="Helical" evidence="2">
    <location>
        <begin position="476"/>
        <end position="497"/>
    </location>
</feature>